<protein>
    <submittedName>
        <fullName evidence="6">Uncharacterized protein</fullName>
    </submittedName>
</protein>
<feature type="domain" description="N-acetylmuramoyl-L-alanine amidase" evidence="4">
    <location>
        <begin position="133"/>
        <end position="270"/>
    </location>
</feature>
<dbReference type="Gene3D" id="2.30.30.40">
    <property type="entry name" value="SH3 Domains"/>
    <property type="match status" value="1"/>
</dbReference>
<dbReference type="Proteomes" id="UP001519460">
    <property type="component" value="Unassembled WGS sequence"/>
</dbReference>
<keyword evidence="2" id="KW-0391">Immunity</keyword>
<proteinExistence type="inferred from homology"/>
<reference evidence="6 7" key="1">
    <citation type="journal article" date="2023" name="Sci. Data">
        <title>Genome assembly of the Korean intertidal mud-creeper Batillaria attramentaria.</title>
        <authorList>
            <person name="Patra A.K."/>
            <person name="Ho P.T."/>
            <person name="Jun S."/>
            <person name="Lee S.J."/>
            <person name="Kim Y."/>
            <person name="Won Y.J."/>
        </authorList>
    </citation>
    <scope>NUCLEOTIDE SEQUENCE [LARGE SCALE GENOMIC DNA]</scope>
    <source>
        <strain evidence="6">Wonlab-2016</strain>
    </source>
</reference>
<dbReference type="InterPro" id="IPR003646">
    <property type="entry name" value="SH3-like_bac-type"/>
</dbReference>
<dbReference type="InterPro" id="IPR015510">
    <property type="entry name" value="PGRP"/>
</dbReference>
<dbReference type="SMART" id="SM00701">
    <property type="entry name" value="PGRP"/>
    <property type="match status" value="1"/>
</dbReference>
<accession>A0ABD0KCT5</accession>
<evidence type="ECO:0000313" key="7">
    <source>
        <dbReference type="Proteomes" id="UP001519460"/>
    </source>
</evidence>
<dbReference type="EMBL" id="JACVVK020000202">
    <property type="protein sequence ID" value="KAK7484943.1"/>
    <property type="molecule type" value="Genomic_DNA"/>
</dbReference>
<gene>
    <name evidence="6" type="ORF">BaRGS_00023863</name>
</gene>
<dbReference type="PANTHER" id="PTHR11022">
    <property type="entry name" value="PEPTIDOGLYCAN RECOGNITION PROTEIN"/>
    <property type="match status" value="1"/>
</dbReference>
<evidence type="ECO:0000313" key="6">
    <source>
        <dbReference type="EMBL" id="KAK7484943.1"/>
    </source>
</evidence>
<feature type="domain" description="Peptidoglycan recognition protein family" evidence="5">
    <location>
        <begin position="121"/>
        <end position="264"/>
    </location>
</feature>
<keyword evidence="7" id="KW-1185">Reference proteome</keyword>
<dbReference type="SUPFAM" id="SSF55846">
    <property type="entry name" value="N-acetylmuramoyl-L-alanine amidase-like"/>
    <property type="match status" value="1"/>
</dbReference>
<dbReference type="InterPro" id="IPR006619">
    <property type="entry name" value="PGRP_domain_met/bac"/>
</dbReference>
<evidence type="ECO:0000256" key="1">
    <source>
        <dbReference type="ARBA" id="ARBA00007553"/>
    </source>
</evidence>
<feature type="transmembrane region" description="Helical" evidence="3">
    <location>
        <begin position="12"/>
        <end position="37"/>
    </location>
</feature>
<evidence type="ECO:0000259" key="4">
    <source>
        <dbReference type="SMART" id="SM00644"/>
    </source>
</evidence>
<comment type="similarity">
    <text evidence="1">Belongs to the N-acetylmuramoyl-L-alanine amidase 2 family.</text>
</comment>
<sequence>MIEFSSNAAKVYRLDFCFCVYALWQTSVILLVLGFLAAERRAEAAQCACATTALHVRDGPGTSHKILHTMAVGECLHYNGDHKDANGYTWFHLTYNGHAGWAANEWLHVSTCAGTHAAGCPKIISRSEWGARAPSHHIGNMSGKPIYVFIHHGTGAHCHDKASCERIVRGYQNYHMDTHGWSDIGYNFVVGEDGNAYAARGWNEIGAHTYGYNSNGIAICIIGDFTSRVPNDAALHTVRQLIQCGLDHGHISPSYTLKGHRDVGQTACPGDALYHLIHSWPHYKSGTQLYG</sequence>
<keyword evidence="3" id="KW-0472">Membrane</keyword>
<dbReference type="InterPro" id="IPR002502">
    <property type="entry name" value="Amidase_domain"/>
</dbReference>
<dbReference type="SMART" id="SM00644">
    <property type="entry name" value="Ami_2"/>
    <property type="match status" value="1"/>
</dbReference>
<keyword evidence="3" id="KW-0812">Transmembrane</keyword>
<dbReference type="InterPro" id="IPR036505">
    <property type="entry name" value="Amidase/PGRP_sf"/>
</dbReference>
<comment type="caution">
    <text evidence="6">The sequence shown here is derived from an EMBL/GenBank/DDBJ whole genome shotgun (WGS) entry which is preliminary data.</text>
</comment>
<dbReference type="PANTHER" id="PTHR11022:SF41">
    <property type="entry name" value="PEPTIDOGLYCAN-RECOGNITION PROTEIN LC-RELATED"/>
    <property type="match status" value="1"/>
</dbReference>
<organism evidence="6 7">
    <name type="scientific">Batillaria attramentaria</name>
    <dbReference type="NCBI Taxonomy" id="370345"/>
    <lineage>
        <taxon>Eukaryota</taxon>
        <taxon>Metazoa</taxon>
        <taxon>Spiralia</taxon>
        <taxon>Lophotrochozoa</taxon>
        <taxon>Mollusca</taxon>
        <taxon>Gastropoda</taxon>
        <taxon>Caenogastropoda</taxon>
        <taxon>Sorbeoconcha</taxon>
        <taxon>Cerithioidea</taxon>
        <taxon>Batillariidae</taxon>
        <taxon>Batillaria</taxon>
    </lineage>
</organism>
<dbReference type="Pfam" id="PF01510">
    <property type="entry name" value="Amidase_2"/>
    <property type="match status" value="1"/>
</dbReference>
<dbReference type="FunFam" id="3.40.80.10:FF:000001">
    <property type="entry name" value="Peptidoglycan recognition protein 1"/>
    <property type="match status" value="1"/>
</dbReference>
<dbReference type="CDD" id="cd06583">
    <property type="entry name" value="PGRP"/>
    <property type="match status" value="1"/>
</dbReference>
<evidence type="ECO:0000256" key="3">
    <source>
        <dbReference type="SAM" id="Phobius"/>
    </source>
</evidence>
<dbReference type="Gene3D" id="3.40.80.10">
    <property type="entry name" value="Peptidoglycan recognition protein-like"/>
    <property type="match status" value="1"/>
</dbReference>
<dbReference type="Pfam" id="PF08239">
    <property type="entry name" value="SH3_3"/>
    <property type="match status" value="1"/>
</dbReference>
<evidence type="ECO:0000259" key="5">
    <source>
        <dbReference type="SMART" id="SM00701"/>
    </source>
</evidence>
<name>A0ABD0KCT5_9CAEN</name>
<dbReference type="GO" id="GO:0002376">
    <property type="term" value="P:immune system process"/>
    <property type="evidence" value="ECO:0007669"/>
    <property type="project" value="UniProtKB-KW"/>
</dbReference>
<keyword evidence="3" id="KW-1133">Transmembrane helix</keyword>
<dbReference type="AlphaFoldDB" id="A0ABD0KCT5"/>
<evidence type="ECO:0000256" key="2">
    <source>
        <dbReference type="ARBA" id="ARBA00022859"/>
    </source>
</evidence>